<dbReference type="Pfam" id="PF13439">
    <property type="entry name" value="Glyco_transf_4"/>
    <property type="match status" value="1"/>
</dbReference>
<dbReference type="FunFam" id="3.40.50.2000:FF:000119">
    <property type="entry name" value="Glycosyl transferase group 1"/>
    <property type="match status" value="1"/>
</dbReference>
<dbReference type="SUPFAM" id="SSF53756">
    <property type="entry name" value="UDP-Glycosyltransferase/glycogen phosphorylase"/>
    <property type="match status" value="1"/>
</dbReference>
<accession>A0A6G7PY79</accession>
<dbReference type="KEGG" id="tav:G4V39_08790"/>
<sequence>MIFVNSRFFFQKVTGVQRWALEISYHLSRLDSSLKFITFKQNLDPSRDHLNVLFCGFFRGHLWEQIDLPLFLYRKGNPLLINLCNTAPLLYVNQLVSILDLSFIRNPSWFSKKFVLFYRFLIPKIAKRAKKIITISEFSRQEIVSLLNIPGEKIEVIYCGVSERLKFFSQKDFPNKYGQYILTVSSLNPRKNFGNLILAFNKLKLKNLKLVIVGDFDSRVFSNQVLSDLILGNPNIIRVGYVSDQELSGLYKNALLFVYPSLYEGFGLPPLEAMSCGCPVVVSNIASLLEVCGTAAYYVNPHDINDIARGIYTVLKNKDLRDDLIKKGYDRARLYTWHGSAQKMMRLIREVVNG</sequence>
<protein>
    <submittedName>
        <fullName evidence="3">Glycosyltransferase family 4 protein</fullName>
    </submittedName>
</protein>
<name>A0A6G7PY79_9BACT</name>
<evidence type="ECO:0000313" key="3">
    <source>
        <dbReference type="EMBL" id="QIJ72363.1"/>
    </source>
</evidence>
<evidence type="ECO:0000259" key="2">
    <source>
        <dbReference type="Pfam" id="PF13439"/>
    </source>
</evidence>
<dbReference type="InterPro" id="IPR028098">
    <property type="entry name" value="Glyco_trans_4-like_N"/>
</dbReference>
<evidence type="ECO:0000259" key="1">
    <source>
        <dbReference type="Pfam" id="PF00534"/>
    </source>
</evidence>
<dbReference type="CDD" id="cd03809">
    <property type="entry name" value="GT4_MtfB-like"/>
    <property type="match status" value="1"/>
</dbReference>
<dbReference type="PANTHER" id="PTHR46401">
    <property type="entry name" value="GLYCOSYLTRANSFERASE WBBK-RELATED"/>
    <property type="match status" value="1"/>
</dbReference>
<dbReference type="RefSeq" id="WP_166032581.1">
    <property type="nucleotide sequence ID" value="NZ_CP048877.1"/>
</dbReference>
<dbReference type="GO" id="GO:0016757">
    <property type="term" value="F:glycosyltransferase activity"/>
    <property type="evidence" value="ECO:0007669"/>
    <property type="project" value="InterPro"/>
</dbReference>
<feature type="domain" description="Glycosyl transferase family 1" evidence="1">
    <location>
        <begin position="172"/>
        <end position="330"/>
    </location>
</feature>
<evidence type="ECO:0000313" key="4">
    <source>
        <dbReference type="Proteomes" id="UP000502179"/>
    </source>
</evidence>
<reference evidence="3 4" key="1">
    <citation type="submission" date="2020-02" db="EMBL/GenBank/DDBJ databases">
        <title>Genome analysis of Thermosulfuriphilus ammonigenes ST65T, an anaerobic thermophilic chemolithoautotrophic bacterium isolated from a deep-sea hydrothermal vent.</title>
        <authorList>
            <person name="Slobodkina G."/>
            <person name="Allioux M."/>
            <person name="Merkel A."/>
            <person name="Alain K."/>
            <person name="Jebbar M."/>
            <person name="Slobodkin A."/>
        </authorList>
    </citation>
    <scope>NUCLEOTIDE SEQUENCE [LARGE SCALE GENOMIC DNA]</scope>
    <source>
        <strain evidence="3 4">ST65</strain>
    </source>
</reference>
<organism evidence="3 4">
    <name type="scientific">Thermosulfuriphilus ammonigenes</name>
    <dbReference type="NCBI Taxonomy" id="1936021"/>
    <lineage>
        <taxon>Bacteria</taxon>
        <taxon>Pseudomonadati</taxon>
        <taxon>Thermodesulfobacteriota</taxon>
        <taxon>Thermodesulfobacteria</taxon>
        <taxon>Thermodesulfobacteriales</taxon>
        <taxon>Thermodesulfobacteriaceae</taxon>
        <taxon>Thermosulfuriphilus</taxon>
    </lineage>
</organism>
<dbReference type="EMBL" id="CP048877">
    <property type="protein sequence ID" value="QIJ72363.1"/>
    <property type="molecule type" value="Genomic_DNA"/>
</dbReference>
<dbReference type="AlphaFoldDB" id="A0A6G7PY79"/>
<dbReference type="Pfam" id="PF00534">
    <property type="entry name" value="Glycos_transf_1"/>
    <property type="match status" value="1"/>
</dbReference>
<gene>
    <name evidence="3" type="ORF">G4V39_08790</name>
</gene>
<dbReference type="PANTHER" id="PTHR46401:SF2">
    <property type="entry name" value="GLYCOSYLTRANSFERASE WBBK-RELATED"/>
    <property type="match status" value="1"/>
</dbReference>
<keyword evidence="3" id="KW-0808">Transferase</keyword>
<feature type="domain" description="Glycosyltransferase subfamily 4-like N-terminal" evidence="2">
    <location>
        <begin position="111"/>
        <end position="162"/>
    </location>
</feature>
<dbReference type="InterPro" id="IPR001296">
    <property type="entry name" value="Glyco_trans_1"/>
</dbReference>
<dbReference type="Gene3D" id="3.40.50.2000">
    <property type="entry name" value="Glycogen Phosphorylase B"/>
    <property type="match status" value="2"/>
</dbReference>
<keyword evidence="4" id="KW-1185">Reference proteome</keyword>
<dbReference type="Proteomes" id="UP000502179">
    <property type="component" value="Chromosome"/>
</dbReference>
<proteinExistence type="predicted"/>